<evidence type="ECO:0000313" key="14">
    <source>
        <dbReference type="EMBL" id="OHT09813.1"/>
    </source>
</evidence>
<evidence type="ECO:0000256" key="7">
    <source>
        <dbReference type="ARBA" id="ARBA00022692"/>
    </source>
</evidence>
<dbReference type="GeneID" id="94836453"/>
<dbReference type="Pfam" id="PF02434">
    <property type="entry name" value="Fringe"/>
    <property type="match status" value="1"/>
</dbReference>
<keyword evidence="8" id="KW-0547">Nucleotide-binding</keyword>
<dbReference type="EC" id="2.4.1.122" evidence="4"/>
<dbReference type="InterPro" id="IPR026050">
    <property type="entry name" value="C1GALT1/C1GALT1_chp1"/>
</dbReference>
<comment type="similarity">
    <text evidence="3">Belongs to the glycosyltransferase 31 family. Beta3-Gal-T subfamily.</text>
</comment>
<evidence type="ECO:0000256" key="4">
    <source>
        <dbReference type="ARBA" id="ARBA00012557"/>
    </source>
</evidence>
<dbReference type="InterPro" id="IPR003378">
    <property type="entry name" value="Fringe-like_glycosylTrfase"/>
</dbReference>
<reference evidence="14" key="1">
    <citation type="submission" date="2016-10" db="EMBL/GenBank/DDBJ databases">
        <authorList>
            <person name="Benchimol M."/>
            <person name="Almeida L.G."/>
            <person name="Vasconcelos A.T."/>
            <person name="Perreira-Neves A."/>
            <person name="Rosa I.A."/>
            <person name="Tasca T."/>
            <person name="Bogo M.R."/>
            <person name="de Souza W."/>
        </authorList>
    </citation>
    <scope>NUCLEOTIDE SEQUENCE [LARGE SCALE GENOMIC DNA]</scope>
    <source>
        <strain evidence="14">K</strain>
    </source>
</reference>
<name>A0A1J4KKD3_9EUKA</name>
<comment type="subcellular location">
    <subcellularLocation>
        <location evidence="1">Membrane</location>
        <topology evidence="1">Single-pass type II membrane protein</topology>
    </subcellularLocation>
</comment>
<comment type="pathway">
    <text evidence="2">Protein modification; protein glycosylation.</text>
</comment>
<dbReference type="OrthoDB" id="414175at2759"/>
<feature type="signal peptide" evidence="12">
    <location>
        <begin position="1"/>
        <end position="18"/>
    </location>
</feature>
<dbReference type="VEuPathDB" id="TrichDB:TRFO_21075"/>
<gene>
    <name evidence="14" type="ORF">TRFO_21075</name>
</gene>
<keyword evidence="10" id="KW-1133">Transmembrane helix</keyword>
<dbReference type="PANTHER" id="PTHR23033:SF47">
    <property type="entry name" value="APPLE DOMAIN-CONTAINING PROTEIN-RELATED"/>
    <property type="match status" value="1"/>
</dbReference>
<accession>A0A1J4KKD3</accession>
<dbReference type="FunFam" id="3.90.550.50:FF:000076">
    <property type="entry name" value="Uncharacterized protein"/>
    <property type="match status" value="1"/>
</dbReference>
<keyword evidence="12" id="KW-0732">Signal</keyword>
<comment type="caution">
    <text evidence="14">The sequence shown here is derived from an EMBL/GenBank/DDBJ whole genome shotgun (WGS) entry which is preliminary data.</text>
</comment>
<evidence type="ECO:0000256" key="8">
    <source>
        <dbReference type="ARBA" id="ARBA00022741"/>
    </source>
</evidence>
<sequence>MILFTFCFALTSKDVSVGIWTGYECIFDRGVAAVKTWVRQFPCVHFFSDFFPKNAEEKLSSYAFPSTLKFISLGNCAKQIWFPTPWERAQPRFVKSMHTLYKLDSSKQWYIFADDDSYIFLNNTLEILSRFNSSNKVVVGHFYCAWPEVVFGRDHSQQCMNFPQGGAGVAISRGMMISLSDKLLECNEKYNHRHYAGSMRFGKCIHDHIKDGTWRHGNGLQNFKSQFNSRNPIEEIEDNMCHRSPATFHKLNPKALEFVYNGHRSEWPQKSSLQSKNYYVDWSHLTSKPFLIFLDERQPFHLRFGIAISTMKENRVLVKATSKILPIFSDFDTFHDKPIAYEQEFGESIKIHLDCDDVVDYFDVAFDSVENRDCIKINMRVKCPEPQQLGIFI</sequence>
<evidence type="ECO:0000256" key="3">
    <source>
        <dbReference type="ARBA" id="ARBA00006462"/>
    </source>
</evidence>
<evidence type="ECO:0000256" key="5">
    <source>
        <dbReference type="ARBA" id="ARBA00022676"/>
    </source>
</evidence>
<evidence type="ECO:0000256" key="11">
    <source>
        <dbReference type="ARBA" id="ARBA00023136"/>
    </source>
</evidence>
<protein>
    <recommendedName>
        <fullName evidence="4">N-acetylgalactosaminide beta-1,3-galactosyltransferase</fullName>
        <ecNumber evidence="4">2.4.1.122</ecNumber>
    </recommendedName>
</protein>
<dbReference type="Gene3D" id="3.90.550.50">
    <property type="match status" value="1"/>
</dbReference>
<evidence type="ECO:0000256" key="2">
    <source>
        <dbReference type="ARBA" id="ARBA00004922"/>
    </source>
</evidence>
<feature type="domain" description="Fringe-like glycosyltransferase" evidence="13">
    <location>
        <begin position="13"/>
        <end position="207"/>
    </location>
</feature>
<dbReference type="Proteomes" id="UP000179807">
    <property type="component" value="Unassembled WGS sequence"/>
</dbReference>
<keyword evidence="15" id="KW-1185">Reference proteome</keyword>
<organism evidence="14 15">
    <name type="scientific">Tritrichomonas foetus</name>
    <dbReference type="NCBI Taxonomy" id="1144522"/>
    <lineage>
        <taxon>Eukaryota</taxon>
        <taxon>Metamonada</taxon>
        <taxon>Parabasalia</taxon>
        <taxon>Tritrichomonadida</taxon>
        <taxon>Tritrichomonadidae</taxon>
        <taxon>Tritrichomonas</taxon>
    </lineage>
</organism>
<keyword evidence="5" id="KW-0328">Glycosyltransferase</keyword>
<evidence type="ECO:0000259" key="13">
    <source>
        <dbReference type="Pfam" id="PF02434"/>
    </source>
</evidence>
<evidence type="ECO:0000256" key="10">
    <source>
        <dbReference type="ARBA" id="ARBA00022989"/>
    </source>
</evidence>
<dbReference type="GO" id="GO:0016263">
    <property type="term" value="F:glycoprotein-N-acetylgalactosamine 3-beta-galactosyltransferase activity"/>
    <property type="evidence" value="ECO:0007669"/>
    <property type="project" value="UniProtKB-EC"/>
</dbReference>
<dbReference type="AlphaFoldDB" id="A0A1J4KKD3"/>
<evidence type="ECO:0000256" key="1">
    <source>
        <dbReference type="ARBA" id="ARBA00004606"/>
    </source>
</evidence>
<dbReference type="RefSeq" id="XP_068362949.1">
    <property type="nucleotide sequence ID" value="XM_068501749.1"/>
</dbReference>
<evidence type="ECO:0000256" key="9">
    <source>
        <dbReference type="ARBA" id="ARBA00022968"/>
    </source>
</evidence>
<dbReference type="GO" id="GO:0016020">
    <property type="term" value="C:membrane"/>
    <property type="evidence" value="ECO:0007669"/>
    <property type="project" value="UniProtKB-SubCell"/>
</dbReference>
<evidence type="ECO:0000256" key="6">
    <source>
        <dbReference type="ARBA" id="ARBA00022679"/>
    </source>
</evidence>
<proteinExistence type="inferred from homology"/>
<dbReference type="EMBL" id="MLAK01000628">
    <property type="protein sequence ID" value="OHT09813.1"/>
    <property type="molecule type" value="Genomic_DNA"/>
</dbReference>
<keyword evidence="9" id="KW-0735">Signal-anchor</keyword>
<dbReference type="PANTHER" id="PTHR23033">
    <property type="entry name" value="BETA1,3-GALACTOSYLTRANSFERASE"/>
    <property type="match status" value="1"/>
</dbReference>
<evidence type="ECO:0000256" key="12">
    <source>
        <dbReference type="SAM" id="SignalP"/>
    </source>
</evidence>
<evidence type="ECO:0000313" key="15">
    <source>
        <dbReference type="Proteomes" id="UP000179807"/>
    </source>
</evidence>
<dbReference type="GO" id="GO:0000166">
    <property type="term" value="F:nucleotide binding"/>
    <property type="evidence" value="ECO:0007669"/>
    <property type="project" value="UniProtKB-KW"/>
</dbReference>
<keyword evidence="11" id="KW-0472">Membrane</keyword>
<keyword evidence="6" id="KW-0808">Transferase</keyword>
<feature type="chain" id="PRO_5012520640" description="N-acetylgalactosaminide beta-1,3-galactosyltransferase" evidence="12">
    <location>
        <begin position="19"/>
        <end position="393"/>
    </location>
</feature>
<keyword evidence="7" id="KW-0812">Transmembrane</keyword>